<dbReference type="InterPro" id="IPR036259">
    <property type="entry name" value="MFS_trans_sf"/>
</dbReference>
<dbReference type="InterPro" id="IPR020846">
    <property type="entry name" value="MFS_dom"/>
</dbReference>
<feature type="transmembrane region" description="Helical" evidence="5">
    <location>
        <begin position="227"/>
        <end position="251"/>
    </location>
</feature>
<protein>
    <submittedName>
        <fullName evidence="7">Major facilitator superfamily domain-containing protein</fullName>
    </submittedName>
</protein>
<dbReference type="PANTHER" id="PTHR23502">
    <property type="entry name" value="MAJOR FACILITATOR SUPERFAMILY"/>
    <property type="match status" value="1"/>
</dbReference>
<dbReference type="Gene3D" id="1.20.1250.20">
    <property type="entry name" value="MFS general substrate transporter like domains"/>
    <property type="match status" value="1"/>
</dbReference>
<evidence type="ECO:0000256" key="2">
    <source>
        <dbReference type="ARBA" id="ARBA00022692"/>
    </source>
</evidence>
<keyword evidence="3 5" id="KW-1133">Transmembrane helix</keyword>
<dbReference type="AlphaFoldDB" id="A0A5N6ZG93"/>
<feature type="transmembrane region" description="Helical" evidence="5">
    <location>
        <begin position="101"/>
        <end position="124"/>
    </location>
</feature>
<proteinExistence type="predicted"/>
<dbReference type="FunFam" id="1.20.1250.20:FF:000318">
    <property type="entry name" value="MFS multidrug transporter, putative"/>
    <property type="match status" value="1"/>
</dbReference>
<keyword evidence="2 5" id="KW-0812">Transmembrane</keyword>
<dbReference type="SUPFAM" id="SSF103473">
    <property type="entry name" value="MFS general substrate transporter"/>
    <property type="match status" value="1"/>
</dbReference>
<dbReference type="GO" id="GO:0022857">
    <property type="term" value="F:transmembrane transporter activity"/>
    <property type="evidence" value="ECO:0007669"/>
    <property type="project" value="InterPro"/>
</dbReference>
<name>A0A5N6ZG93_9EURO</name>
<evidence type="ECO:0000256" key="1">
    <source>
        <dbReference type="ARBA" id="ARBA00004141"/>
    </source>
</evidence>
<dbReference type="Proteomes" id="UP000327118">
    <property type="component" value="Unassembled WGS sequence"/>
</dbReference>
<dbReference type="OrthoDB" id="2585655at2759"/>
<evidence type="ECO:0000256" key="5">
    <source>
        <dbReference type="SAM" id="Phobius"/>
    </source>
</evidence>
<dbReference type="InterPro" id="IPR011701">
    <property type="entry name" value="MFS"/>
</dbReference>
<evidence type="ECO:0000313" key="8">
    <source>
        <dbReference type="Proteomes" id="UP000327118"/>
    </source>
</evidence>
<feature type="transmembrane region" description="Helical" evidence="5">
    <location>
        <begin position="257"/>
        <end position="276"/>
    </location>
</feature>
<dbReference type="PROSITE" id="PS50850">
    <property type="entry name" value="MFS"/>
    <property type="match status" value="1"/>
</dbReference>
<feature type="transmembrane region" description="Helical" evidence="5">
    <location>
        <begin position="469"/>
        <end position="491"/>
    </location>
</feature>
<organism evidence="7 8">
    <name type="scientific">Aspergillus coremiiformis</name>
    <dbReference type="NCBI Taxonomy" id="138285"/>
    <lineage>
        <taxon>Eukaryota</taxon>
        <taxon>Fungi</taxon>
        <taxon>Dikarya</taxon>
        <taxon>Ascomycota</taxon>
        <taxon>Pezizomycotina</taxon>
        <taxon>Eurotiomycetes</taxon>
        <taxon>Eurotiomycetidae</taxon>
        <taxon>Eurotiales</taxon>
        <taxon>Aspergillaceae</taxon>
        <taxon>Aspergillus</taxon>
        <taxon>Aspergillus subgen. Circumdati</taxon>
    </lineage>
</organism>
<evidence type="ECO:0000313" key="7">
    <source>
        <dbReference type="EMBL" id="KAE8356621.1"/>
    </source>
</evidence>
<comment type="subcellular location">
    <subcellularLocation>
        <location evidence="1">Membrane</location>
        <topology evidence="1">Multi-pass membrane protein</topology>
    </subcellularLocation>
</comment>
<evidence type="ECO:0000259" key="6">
    <source>
        <dbReference type="PROSITE" id="PS50850"/>
    </source>
</evidence>
<sequence length="535" mass="59057">MVHIYPSGVLNREPVHKMTASMEMQRSQGDVQDISQLAKVDVEFEKSTAGAIPTGQADIVETRISNAHRDYLMERHGTLELDPIPSMDPADPYNWPSWKKLANLILVAVHACMGTFAAAGIIPAYKTISEDYGITIQKASYLTSVQIAILGGAPLFWRPLCNRYGRRPIFLISLMCSLVCNVGCAKSTDYASTAACRALQAFFISPASAIGSAVVTETYFKKDRARYMGVWTLLVTLGIPCGPFIFGFVAYRVGYVWIYWVLAIVNGIQFILYIFLGPETRYVGSNGDSAQSVWKREYLSFRQIDPTPFSWFEFVKPLTMVMYPSVMIPAAAYAMVFLLNIVLATVEVPQLLEQKFELNTEQLGLQFLGPIIGSLIGEQLGGVLSDLWMNTRAKKIQRKPEPEYRLWLSYIGFICSAVGLIVFLVCTQQSEEGHWNVAPIIGIAIGAAGNQIVTTVLITYAVDCYPTEAASVGVCITFVRQIWGFLGPFWFPPMFETVGVAASSGVGCALIVGVSVIPTLFLHYMGRGWRADVKA</sequence>
<feature type="domain" description="Major facilitator superfamily (MFS) profile" evidence="6">
    <location>
        <begin position="103"/>
        <end position="527"/>
    </location>
</feature>
<dbReference type="GO" id="GO:0005886">
    <property type="term" value="C:plasma membrane"/>
    <property type="evidence" value="ECO:0007669"/>
    <property type="project" value="TreeGrafter"/>
</dbReference>
<feature type="transmembrane region" description="Helical" evidence="5">
    <location>
        <begin position="321"/>
        <end position="343"/>
    </location>
</feature>
<feature type="transmembrane region" description="Helical" evidence="5">
    <location>
        <begin position="139"/>
        <end position="157"/>
    </location>
</feature>
<reference evidence="8" key="1">
    <citation type="submission" date="2019-04" db="EMBL/GenBank/DDBJ databases">
        <title>Friends and foes A comparative genomics studyof 23 Aspergillus species from section Flavi.</title>
        <authorList>
            <consortium name="DOE Joint Genome Institute"/>
            <person name="Kjaerbolling I."/>
            <person name="Vesth T."/>
            <person name="Frisvad J.C."/>
            <person name="Nybo J.L."/>
            <person name="Theobald S."/>
            <person name="Kildgaard S."/>
            <person name="Isbrandt T."/>
            <person name="Kuo A."/>
            <person name="Sato A."/>
            <person name="Lyhne E.K."/>
            <person name="Kogle M.E."/>
            <person name="Wiebenga A."/>
            <person name="Kun R.S."/>
            <person name="Lubbers R.J."/>
            <person name="Makela M.R."/>
            <person name="Barry K."/>
            <person name="Chovatia M."/>
            <person name="Clum A."/>
            <person name="Daum C."/>
            <person name="Haridas S."/>
            <person name="He G."/>
            <person name="LaButti K."/>
            <person name="Lipzen A."/>
            <person name="Mondo S."/>
            <person name="Riley R."/>
            <person name="Salamov A."/>
            <person name="Simmons B.A."/>
            <person name="Magnuson J.K."/>
            <person name="Henrissat B."/>
            <person name="Mortensen U.H."/>
            <person name="Larsen T.O."/>
            <person name="Devries R.P."/>
            <person name="Grigoriev I.V."/>
            <person name="Machida M."/>
            <person name="Baker S.E."/>
            <person name="Andersen M.R."/>
        </authorList>
    </citation>
    <scope>NUCLEOTIDE SEQUENCE [LARGE SCALE GENOMIC DNA]</scope>
    <source>
        <strain evidence="8">CBS 553.77</strain>
    </source>
</reference>
<keyword evidence="8" id="KW-1185">Reference proteome</keyword>
<evidence type="ECO:0000256" key="3">
    <source>
        <dbReference type="ARBA" id="ARBA00022989"/>
    </source>
</evidence>
<dbReference type="EMBL" id="ML739036">
    <property type="protein sequence ID" value="KAE8356621.1"/>
    <property type="molecule type" value="Genomic_DNA"/>
</dbReference>
<feature type="transmembrane region" description="Helical" evidence="5">
    <location>
        <begin position="363"/>
        <end position="385"/>
    </location>
</feature>
<keyword evidence="4 5" id="KW-0472">Membrane</keyword>
<dbReference type="PANTHER" id="PTHR23502:SF177">
    <property type="entry name" value="MAJOR FACILITATOR SUPERFAMILY (MFS) PROFILE DOMAIN-CONTAINING PROTEIN"/>
    <property type="match status" value="1"/>
</dbReference>
<accession>A0A5N6ZG93</accession>
<feature type="transmembrane region" description="Helical" evidence="5">
    <location>
        <begin position="406"/>
        <end position="425"/>
    </location>
</feature>
<dbReference type="Pfam" id="PF07690">
    <property type="entry name" value="MFS_1"/>
    <property type="match status" value="1"/>
</dbReference>
<feature type="transmembrane region" description="Helical" evidence="5">
    <location>
        <begin position="437"/>
        <end position="462"/>
    </location>
</feature>
<evidence type="ECO:0000256" key="4">
    <source>
        <dbReference type="ARBA" id="ARBA00023136"/>
    </source>
</evidence>
<feature type="transmembrane region" description="Helical" evidence="5">
    <location>
        <begin position="497"/>
        <end position="522"/>
    </location>
</feature>
<gene>
    <name evidence="7" type="ORF">BDV28DRAFT_126629</name>
</gene>